<dbReference type="Pfam" id="PF00318">
    <property type="entry name" value="Ribosomal_S2"/>
    <property type="match status" value="1"/>
</dbReference>
<dbReference type="AlphaFoldDB" id="A0A0G0RMF8"/>
<sequence>MTKLPSIEEMLQAGMHFGHRTSKWHPKMKPYIFGARKGIYIFDLEKSQQQLSQALDFITRLSAQNKKILLVGTKPQVSGLLKKIALECGSPFVSEHWIGGLLTNFPVIKKSIRKFIDLSEKKAEGKLTKYTKKEQLQFDRQIAKLDTSVGGLVSLNTVPDAVFIWDIKVEKTALAEANKRKIPIIAICDTNVNPENVDYVIPANDDASKTIKLVLDLVKEAIVEGKAEAEKQAGSVTRKQ</sequence>
<dbReference type="PANTHER" id="PTHR12534">
    <property type="entry name" value="30S RIBOSOMAL PROTEIN S2 PROKARYOTIC AND ORGANELLAR"/>
    <property type="match status" value="1"/>
</dbReference>
<evidence type="ECO:0000256" key="6">
    <source>
        <dbReference type="RuleBase" id="RU003631"/>
    </source>
</evidence>
<evidence type="ECO:0000256" key="4">
    <source>
        <dbReference type="ARBA" id="ARBA00035256"/>
    </source>
</evidence>
<evidence type="ECO:0000256" key="5">
    <source>
        <dbReference type="HAMAP-Rule" id="MF_00291"/>
    </source>
</evidence>
<evidence type="ECO:0000256" key="1">
    <source>
        <dbReference type="ARBA" id="ARBA00006242"/>
    </source>
</evidence>
<evidence type="ECO:0000256" key="3">
    <source>
        <dbReference type="ARBA" id="ARBA00023274"/>
    </source>
</evidence>
<comment type="similarity">
    <text evidence="1 5 6">Belongs to the universal ribosomal protein uS2 family.</text>
</comment>
<dbReference type="InterPro" id="IPR018130">
    <property type="entry name" value="Ribosomal_uS2_CS"/>
</dbReference>
<dbReference type="GO" id="GO:0003735">
    <property type="term" value="F:structural constituent of ribosome"/>
    <property type="evidence" value="ECO:0007669"/>
    <property type="project" value="InterPro"/>
</dbReference>
<dbReference type="InterPro" id="IPR023591">
    <property type="entry name" value="Ribosomal_uS2_flav_dom_sf"/>
</dbReference>
<dbReference type="GO" id="GO:0022627">
    <property type="term" value="C:cytosolic small ribosomal subunit"/>
    <property type="evidence" value="ECO:0007669"/>
    <property type="project" value="TreeGrafter"/>
</dbReference>
<accession>A0A0G0RMF8</accession>
<evidence type="ECO:0000256" key="2">
    <source>
        <dbReference type="ARBA" id="ARBA00022980"/>
    </source>
</evidence>
<dbReference type="InterPro" id="IPR005706">
    <property type="entry name" value="Ribosomal_uS2_bac/mit/plastid"/>
</dbReference>
<name>A0A0G0RMF8_9BACT</name>
<dbReference type="EMBL" id="LBWS01000018">
    <property type="protein sequence ID" value="KKR14797.1"/>
    <property type="molecule type" value="Genomic_DNA"/>
</dbReference>
<dbReference type="PATRIC" id="fig|1618634.3.peg.243"/>
<dbReference type="PROSITE" id="PS00963">
    <property type="entry name" value="RIBOSOMAL_S2_2"/>
    <property type="match status" value="1"/>
</dbReference>
<dbReference type="HAMAP" id="MF_00291_B">
    <property type="entry name" value="Ribosomal_uS2_B"/>
    <property type="match status" value="1"/>
</dbReference>
<comment type="caution">
    <text evidence="7">The sequence shown here is derived from an EMBL/GenBank/DDBJ whole genome shotgun (WGS) entry which is preliminary data.</text>
</comment>
<dbReference type="Gene3D" id="3.40.50.10490">
    <property type="entry name" value="Glucose-6-phosphate isomerase like protein, domain 1"/>
    <property type="match status" value="1"/>
</dbReference>
<proteinExistence type="inferred from homology"/>
<gene>
    <name evidence="5" type="primary">rpsB</name>
    <name evidence="7" type="ORF">UT42_C0018G0005</name>
</gene>
<organism evidence="7 8">
    <name type="scientific">Candidatus Falkowbacteria bacterium GW2011_GWA2_39_24</name>
    <dbReference type="NCBI Taxonomy" id="1618634"/>
    <lineage>
        <taxon>Bacteria</taxon>
        <taxon>Candidatus Falkowiibacteriota</taxon>
    </lineage>
</organism>
<dbReference type="NCBIfam" id="TIGR01011">
    <property type="entry name" value="rpsB_bact"/>
    <property type="match status" value="1"/>
</dbReference>
<keyword evidence="2 5" id="KW-0689">Ribosomal protein</keyword>
<dbReference type="PANTHER" id="PTHR12534:SF0">
    <property type="entry name" value="SMALL RIBOSOMAL SUBUNIT PROTEIN US2M"/>
    <property type="match status" value="1"/>
</dbReference>
<dbReference type="PRINTS" id="PR00395">
    <property type="entry name" value="RIBOSOMALS2"/>
</dbReference>
<dbReference type="SUPFAM" id="SSF52313">
    <property type="entry name" value="Ribosomal protein S2"/>
    <property type="match status" value="1"/>
</dbReference>
<dbReference type="Gene3D" id="1.10.287.610">
    <property type="entry name" value="Helix hairpin bin"/>
    <property type="match status" value="1"/>
</dbReference>
<dbReference type="Proteomes" id="UP000034048">
    <property type="component" value="Unassembled WGS sequence"/>
</dbReference>
<dbReference type="InterPro" id="IPR001865">
    <property type="entry name" value="Ribosomal_uS2"/>
</dbReference>
<dbReference type="GO" id="GO:0006412">
    <property type="term" value="P:translation"/>
    <property type="evidence" value="ECO:0007669"/>
    <property type="project" value="UniProtKB-UniRule"/>
</dbReference>
<protein>
    <recommendedName>
        <fullName evidence="4 5">Small ribosomal subunit protein uS2</fullName>
    </recommendedName>
</protein>
<reference evidence="7 8" key="1">
    <citation type="journal article" date="2015" name="Nature">
        <title>rRNA introns, odd ribosomes, and small enigmatic genomes across a large radiation of phyla.</title>
        <authorList>
            <person name="Brown C.T."/>
            <person name="Hug L.A."/>
            <person name="Thomas B.C."/>
            <person name="Sharon I."/>
            <person name="Castelle C.J."/>
            <person name="Singh A."/>
            <person name="Wilkins M.J."/>
            <person name="Williams K.H."/>
            <person name="Banfield J.F."/>
        </authorList>
    </citation>
    <scope>NUCLEOTIDE SEQUENCE [LARGE SCALE GENOMIC DNA]</scope>
</reference>
<dbReference type="CDD" id="cd01425">
    <property type="entry name" value="RPS2"/>
    <property type="match status" value="1"/>
</dbReference>
<evidence type="ECO:0000313" key="7">
    <source>
        <dbReference type="EMBL" id="KKR14797.1"/>
    </source>
</evidence>
<keyword evidence="3 5" id="KW-0687">Ribonucleoprotein</keyword>
<evidence type="ECO:0000313" key="8">
    <source>
        <dbReference type="Proteomes" id="UP000034048"/>
    </source>
</evidence>